<keyword evidence="1" id="KW-0378">Hydrolase</keyword>
<dbReference type="GO" id="GO:0008233">
    <property type="term" value="F:peptidase activity"/>
    <property type="evidence" value="ECO:0007669"/>
    <property type="project" value="UniProtKB-KW"/>
</dbReference>
<dbReference type="AlphaFoldDB" id="A0A6B1DA31"/>
<name>A0A6B1DA31_9CHLR</name>
<accession>A0A6B1DA31</accession>
<comment type="caution">
    <text evidence="1">The sequence shown here is derived from an EMBL/GenBank/DDBJ whole genome shotgun (WGS) entry which is preliminary data.</text>
</comment>
<keyword evidence="1" id="KW-0645">Protease</keyword>
<proteinExistence type="predicted"/>
<organism evidence="1">
    <name type="scientific">Caldilineaceae bacterium SB0661_bin_32</name>
    <dbReference type="NCBI Taxonomy" id="2605255"/>
    <lineage>
        <taxon>Bacteria</taxon>
        <taxon>Bacillati</taxon>
        <taxon>Chloroflexota</taxon>
        <taxon>Caldilineae</taxon>
        <taxon>Caldilineales</taxon>
        <taxon>Caldilineaceae</taxon>
    </lineage>
</organism>
<dbReference type="GO" id="GO:0006508">
    <property type="term" value="P:proteolysis"/>
    <property type="evidence" value="ECO:0007669"/>
    <property type="project" value="UniProtKB-KW"/>
</dbReference>
<dbReference type="EMBL" id="VXMH01000075">
    <property type="protein sequence ID" value="MYC96155.1"/>
    <property type="molecule type" value="Genomic_DNA"/>
</dbReference>
<reference evidence="1" key="1">
    <citation type="submission" date="2019-09" db="EMBL/GenBank/DDBJ databases">
        <title>Characterisation of the sponge microbiome using genome-centric metagenomics.</title>
        <authorList>
            <person name="Engelberts J.P."/>
            <person name="Robbins S.J."/>
            <person name="De Goeij J.M."/>
            <person name="Aranda M."/>
            <person name="Bell S.C."/>
            <person name="Webster N.S."/>
        </authorList>
    </citation>
    <scope>NUCLEOTIDE SEQUENCE</scope>
    <source>
        <strain evidence="1">SB0661_bin_32</strain>
    </source>
</reference>
<sequence>MITGKVTDRREAVIDLEIVDQNQRKVRVEAAIDTGFNGYLTLPKATVTSLELQPAGNRIATLGDGNTVILEVYLAVVIWNDQEREVLALQAEGGALVGMSLLYGNRVTITVLDGGEITIEPIQ</sequence>
<protein>
    <submittedName>
        <fullName evidence="1">Clan AA aspartic protease</fullName>
    </submittedName>
</protein>
<evidence type="ECO:0000313" key="1">
    <source>
        <dbReference type="EMBL" id="MYC96155.1"/>
    </source>
</evidence>
<gene>
    <name evidence="1" type="ORF">F4X14_14425</name>
</gene>